<keyword evidence="3" id="KW-1185">Reference proteome</keyword>
<name>A0A841GWJ1_9BACT</name>
<feature type="domain" description="Microcin J25-processing protein McjB C-terminal" evidence="1">
    <location>
        <begin position="50"/>
        <end position="112"/>
    </location>
</feature>
<dbReference type="NCBIfam" id="NF033537">
    <property type="entry name" value="lasso_biosyn_B2"/>
    <property type="match status" value="1"/>
</dbReference>
<evidence type="ECO:0000313" key="2">
    <source>
        <dbReference type="EMBL" id="MBB6070063.1"/>
    </source>
</evidence>
<gene>
    <name evidence="2" type="ORF">HNQ61_001680</name>
</gene>
<sequence>MSLVGAAATGVWAALRVPLWLHGRRWTELLRPPAEPGVAVRAPRGAEGAALRMVGLLGTVPGLPWRNTCLYRSVAQCLVLRSFGVPAVVRIGVRSADGGTGIAAHAWVVHDPAAEPPAPDAMTAFPLR</sequence>
<dbReference type="InterPro" id="IPR032708">
    <property type="entry name" value="McjB_C"/>
</dbReference>
<dbReference type="AlphaFoldDB" id="A0A841GWJ1"/>
<dbReference type="EMBL" id="JACHIA010000003">
    <property type="protein sequence ID" value="MBB6070063.1"/>
    <property type="molecule type" value="Genomic_DNA"/>
</dbReference>
<reference evidence="2 3" key="1">
    <citation type="submission" date="2020-08" db="EMBL/GenBank/DDBJ databases">
        <title>Genomic Encyclopedia of Type Strains, Phase IV (KMG-IV): sequencing the most valuable type-strain genomes for metagenomic binning, comparative biology and taxonomic classification.</title>
        <authorList>
            <person name="Goeker M."/>
        </authorList>
    </citation>
    <scope>NUCLEOTIDE SEQUENCE [LARGE SCALE GENOMIC DNA]</scope>
    <source>
        <strain evidence="2 3">DSM 29007</strain>
    </source>
</reference>
<organism evidence="2 3">
    <name type="scientific">Longimicrobium terrae</name>
    <dbReference type="NCBI Taxonomy" id="1639882"/>
    <lineage>
        <taxon>Bacteria</taxon>
        <taxon>Pseudomonadati</taxon>
        <taxon>Gemmatimonadota</taxon>
        <taxon>Longimicrobiia</taxon>
        <taxon>Longimicrobiales</taxon>
        <taxon>Longimicrobiaceae</taxon>
        <taxon>Longimicrobium</taxon>
    </lineage>
</organism>
<dbReference type="Pfam" id="PF13471">
    <property type="entry name" value="Transglut_core3"/>
    <property type="match status" value="1"/>
</dbReference>
<dbReference type="RefSeq" id="WP_170039793.1">
    <property type="nucleotide sequence ID" value="NZ_JABDTL010000002.1"/>
</dbReference>
<accession>A0A841GWJ1</accession>
<dbReference type="Proteomes" id="UP000582837">
    <property type="component" value="Unassembled WGS sequence"/>
</dbReference>
<comment type="caution">
    <text evidence="2">The sequence shown here is derived from an EMBL/GenBank/DDBJ whole genome shotgun (WGS) entry which is preliminary data.</text>
</comment>
<evidence type="ECO:0000259" key="1">
    <source>
        <dbReference type="Pfam" id="PF13471"/>
    </source>
</evidence>
<proteinExistence type="predicted"/>
<protein>
    <recommendedName>
        <fullName evidence="1">Microcin J25-processing protein McjB C-terminal domain-containing protein</fullName>
    </recommendedName>
</protein>
<evidence type="ECO:0000313" key="3">
    <source>
        <dbReference type="Proteomes" id="UP000582837"/>
    </source>
</evidence>
<dbReference type="InterPro" id="IPR053521">
    <property type="entry name" value="McjB-like"/>
</dbReference>